<dbReference type="Pfam" id="PF00254">
    <property type="entry name" value="FKBP_C"/>
    <property type="match status" value="1"/>
</dbReference>
<evidence type="ECO:0000256" key="1">
    <source>
        <dbReference type="ARBA" id="ARBA00000971"/>
    </source>
</evidence>
<dbReference type="Gene3D" id="3.10.50.40">
    <property type="match status" value="1"/>
</dbReference>
<comment type="caution">
    <text evidence="9">The sequence shown here is derived from an EMBL/GenBank/DDBJ whole genome shotgun (WGS) entry which is preliminary data.</text>
</comment>
<proteinExistence type="inferred from homology"/>
<name>A0ABP9PIF7_9ACTN</name>
<protein>
    <recommendedName>
        <fullName evidence="5">Peptidyl-prolyl cis-trans isomerase</fullName>
        <ecNumber evidence="5">5.2.1.8</ecNumber>
    </recommendedName>
</protein>
<evidence type="ECO:0000256" key="6">
    <source>
        <dbReference type="SAM" id="MobiDB-lite"/>
    </source>
</evidence>
<evidence type="ECO:0000259" key="8">
    <source>
        <dbReference type="PROSITE" id="PS50059"/>
    </source>
</evidence>
<evidence type="ECO:0000256" key="4">
    <source>
        <dbReference type="PROSITE-ProRule" id="PRU00277"/>
    </source>
</evidence>
<feature type="domain" description="PPIase FKBP-type" evidence="8">
    <location>
        <begin position="130"/>
        <end position="219"/>
    </location>
</feature>
<dbReference type="InterPro" id="IPR050689">
    <property type="entry name" value="FKBP-type_PPIase"/>
</dbReference>
<dbReference type="SUPFAM" id="SSF54534">
    <property type="entry name" value="FKBP-like"/>
    <property type="match status" value="1"/>
</dbReference>
<feature type="region of interest" description="Disordered" evidence="6">
    <location>
        <begin position="27"/>
        <end position="83"/>
    </location>
</feature>
<gene>
    <name evidence="9" type="ORF">GCM10023340_16950</name>
</gene>
<evidence type="ECO:0000256" key="3">
    <source>
        <dbReference type="ARBA" id="ARBA00023235"/>
    </source>
</evidence>
<feature type="compositionally biased region" description="Low complexity" evidence="6">
    <location>
        <begin position="40"/>
        <end position="72"/>
    </location>
</feature>
<feature type="chain" id="PRO_5047005905" description="Peptidyl-prolyl cis-trans isomerase" evidence="7">
    <location>
        <begin position="27"/>
        <end position="219"/>
    </location>
</feature>
<dbReference type="InterPro" id="IPR046357">
    <property type="entry name" value="PPIase_dom_sf"/>
</dbReference>
<keyword evidence="7" id="KW-0732">Signal</keyword>
<organism evidence="9 10">
    <name type="scientific">Nocardioides marinquilinus</name>
    <dbReference type="NCBI Taxonomy" id="1210400"/>
    <lineage>
        <taxon>Bacteria</taxon>
        <taxon>Bacillati</taxon>
        <taxon>Actinomycetota</taxon>
        <taxon>Actinomycetes</taxon>
        <taxon>Propionibacteriales</taxon>
        <taxon>Nocardioidaceae</taxon>
        <taxon>Nocardioides</taxon>
    </lineage>
</organism>
<reference evidence="10" key="1">
    <citation type="journal article" date="2019" name="Int. J. Syst. Evol. Microbiol.">
        <title>The Global Catalogue of Microorganisms (GCM) 10K type strain sequencing project: providing services to taxonomists for standard genome sequencing and annotation.</title>
        <authorList>
            <consortium name="The Broad Institute Genomics Platform"/>
            <consortium name="The Broad Institute Genome Sequencing Center for Infectious Disease"/>
            <person name="Wu L."/>
            <person name="Ma J."/>
        </authorList>
    </citation>
    <scope>NUCLEOTIDE SEQUENCE [LARGE SCALE GENOMIC DNA]</scope>
    <source>
        <strain evidence="10">JCM 18459</strain>
    </source>
</reference>
<dbReference type="PANTHER" id="PTHR10516">
    <property type="entry name" value="PEPTIDYL-PROLYL CIS-TRANS ISOMERASE"/>
    <property type="match status" value="1"/>
</dbReference>
<evidence type="ECO:0000313" key="9">
    <source>
        <dbReference type="EMBL" id="GAA5146271.1"/>
    </source>
</evidence>
<dbReference type="PROSITE" id="PS50059">
    <property type="entry name" value="FKBP_PPIASE"/>
    <property type="match status" value="1"/>
</dbReference>
<keyword evidence="10" id="KW-1185">Reference proteome</keyword>
<accession>A0ABP9PIF7</accession>
<dbReference type="InterPro" id="IPR001179">
    <property type="entry name" value="PPIase_FKBP_dom"/>
</dbReference>
<evidence type="ECO:0000256" key="2">
    <source>
        <dbReference type="ARBA" id="ARBA00023110"/>
    </source>
</evidence>
<comment type="similarity">
    <text evidence="5">Belongs to the FKBP-type PPIase family.</text>
</comment>
<keyword evidence="3 4" id="KW-0413">Isomerase</keyword>
<dbReference type="PROSITE" id="PS51257">
    <property type="entry name" value="PROKAR_LIPOPROTEIN"/>
    <property type="match status" value="1"/>
</dbReference>
<evidence type="ECO:0000256" key="5">
    <source>
        <dbReference type="RuleBase" id="RU003915"/>
    </source>
</evidence>
<feature type="signal peptide" evidence="7">
    <location>
        <begin position="1"/>
        <end position="26"/>
    </location>
</feature>
<dbReference type="EMBL" id="BAABKG010000002">
    <property type="protein sequence ID" value="GAA5146271.1"/>
    <property type="molecule type" value="Genomic_DNA"/>
</dbReference>
<keyword evidence="2 4" id="KW-0697">Rotamase</keyword>
<comment type="catalytic activity">
    <reaction evidence="1 4 5">
        <text>[protein]-peptidylproline (omega=180) = [protein]-peptidylproline (omega=0)</text>
        <dbReference type="Rhea" id="RHEA:16237"/>
        <dbReference type="Rhea" id="RHEA-COMP:10747"/>
        <dbReference type="Rhea" id="RHEA-COMP:10748"/>
        <dbReference type="ChEBI" id="CHEBI:83833"/>
        <dbReference type="ChEBI" id="CHEBI:83834"/>
        <dbReference type="EC" id="5.2.1.8"/>
    </reaction>
</comment>
<evidence type="ECO:0000256" key="7">
    <source>
        <dbReference type="SAM" id="SignalP"/>
    </source>
</evidence>
<dbReference type="PANTHER" id="PTHR10516:SF428">
    <property type="entry name" value="PEPTIDYLPROLYL ISOMERASE"/>
    <property type="match status" value="1"/>
</dbReference>
<sequence>MTRPLPQRLAAATAAGLLALTLAACGNESDGDENANDDTGSQSSESSESSDAAPSSDPASSDAASSDAPAESPSEEGSEAGGELPAWAPEVVTDAEGDVTALDFTDTPEPTGELEVATITEGDGPPVEAGQTLTVDYFGAVYQGDAQFDDSYSRGEPATFPIGVGQLIQGWDEGIPGTPVGSRIIMMIPPDLGYGAAGSPPVIPADSTLYFVIDVLDAS</sequence>
<evidence type="ECO:0000313" key="10">
    <source>
        <dbReference type="Proteomes" id="UP001500221"/>
    </source>
</evidence>
<dbReference type="Proteomes" id="UP001500221">
    <property type="component" value="Unassembled WGS sequence"/>
</dbReference>
<dbReference type="EC" id="5.2.1.8" evidence="5"/>
<dbReference type="RefSeq" id="WP_345456936.1">
    <property type="nucleotide sequence ID" value="NZ_BAABKG010000002.1"/>
</dbReference>